<reference evidence="11 12" key="1">
    <citation type="submission" date="2017-08" db="EMBL/GenBank/DDBJ databases">
        <title>Infants hospitalized years apart are colonized by the same room-sourced microbial strains.</title>
        <authorList>
            <person name="Brooks B."/>
            <person name="Olm M.R."/>
            <person name="Firek B.A."/>
            <person name="Baker R."/>
            <person name="Thomas B.C."/>
            <person name="Morowitz M.J."/>
            <person name="Banfield J.F."/>
        </authorList>
    </citation>
    <scope>NUCLEOTIDE SEQUENCE [LARGE SCALE GENOMIC DNA]</scope>
    <source>
        <strain evidence="11">S2_006_000_R2_64</strain>
    </source>
</reference>
<dbReference type="InterPro" id="IPR044135">
    <property type="entry name" value="Met-tRNA-FMT_C"/>
</dbReference>
<evidence type="ECO:0000313" key="12">
    <source>
        <dbReference type="Proteomes" id="UP000249739"/>
    </source>
</evidence>
<dbReference type="SUPFAM" id="SSF50486">
    <property type="entry name" value="FMT C-terminal domain-like"/>
    <property type="match status" value="1"/>
</dbReference>
<feature type="domain" description="Formyl transferase C-terminal" evidence="10">
    <location>
        <begin position="205"/>
        <end position="298"/>
    </location>
</feature>
<sequence>MTDNRLRIIYMGTPDFSVPALQTLIDSDHEVIAVYSREPKPKGRGQQIQKTPVHELADKYSIPVFTPKSFKKDPEAVTQFQDLKADIAIVAAYGLILPLSVLNAPKFGCLNIHASLLPRWRGASPIQHAIWKGDQISGVTIMQMEEGLDTGPMLLKREMNIESMTTPELHDALSVMGAEMVVEVLQNIPQGERQNDAISIYAPMLKKEDGLIDWHHSAIDIDRQVRALNPWPGTYTSADGKRLKILKGHVVKPELDEKPGTVLPKGAVMCGGGFAYQIEIVQPENSKPMDAASAINGHHLKIASVLQ</sequence>
<dbReference type="InterPro" id="IPR011034">
    <property type="entry name" value="Formyl_transferase-like_C_sf"/>
</dbReference>
<protein>
    <recommendedName>
        <fullName evidence="4 8">Methionyl-tRNA formyltransferase</fullName>
        <ecNumber evidence="3 8">2.1.2.9</ecNumber>
    </recommendedName>
</protein>
<evidence type="ECO:0000256" key="1">
    <source>
        <dbReference type="ARBA" id="ARBA00002606"/>
    </source>
</evidence>
<evidence type="ECO:0000256" key="5">
    <source>
        <dbReference type="ARBA" id="ARBA00022679"/>
    </source>
</evidence>
<dbReference type="Gene3D" id="3.10.25.10">
    <property type="entry name" value="Formyl transferase, C-terminal domain"/>
    <property type="match status" value="1"/>
</dbReference>
<evidence type="ECO:0000256" key="4">
    <source>
        <dbReference type="ARBA" id="ARBA00016014"/>
    </source>
</evidence>
<dbReference type="InterPro" id="IPR002376">
    <property type="entry name" value="Formyl_transf_N"/>
</dbReference>
<dbReference type="InterPro" id="IPR001555">
    <property type="entry name" value="GART_AS"/>
</dbReference>
<evidence type="ECO:0000256" key="3">
    <source>
        <dbReference type="ARBA" id="ARBA00012261"/>
    </source>
</evidence>
<dbReference type="AlphaFoldDB" id="A0A2W5FM16"/>
<feature type="domain" description="Formyl transferase N-terminal" evidence="9">
    <location>
        <begin position="7"/>
        <end position="184"/>
    </location>
</feature>
<comment type="catalytic activity">
    <reaction evidence="7 8">
        <text>L-methionyl-tRNA(fMet) + (6R)-10-formyltetrahydrofolate = N-formyl-L-methionyl-tRNA(fMet) + (6S)-5,6,7,8-tetrahydrofolate + H(+)</text>
        <dbReference type="Rhea" id="RHEA:24380"/>
        <dbReference type="Rhea" id="RHEA-COMP:9952"/>
        <dbReference type="Rhea" id="RHEA-COMP:9953"/>
        <dbReference type="ChEBI" id="CHEBI:15378"/>
        <dbReference type="ChEBI" id="CHEBI:57453"/>
        <dbReference type="ChEBI" id="CHEBI:78530"/>
        <dbReference type="ChEBI" id="CHEBI:78844"/>
        <dbReference type="ChEBI" id="CHEBI:195366"/>
        <dbReference type="EC" id="2.1.2.9"/>
    </reaction>
</comment>
<dbReference type="CDD" id="cd08704">
    <property type="entry name" value="Met_tRNA_FMT_C"/>
    <property type="match status" value="1"/>
</dbReference>
<organism evidence="11 12">
    <name type="scientific">Micavibrio aeruginosavorus</name>
    <dbReference type="NCBI Taxonomy" id="349221"/>
    <lineage>
        <taxon>Bacteria</taxon>
        <taxon>Pseudomonadati</taxon>
        <taxon>Bdellovibrionota</taxon>
        <taxon>Bdellovibrionia</taxon>
        <taxon>Bdellovibrionales</taxon>
        <taxon>Pseudobdellovibrionaceae</taxon>
        <taxon>Micavibrio</taxon>
    </lineage>
</organism>
<dbReference type="InterPro" id="IPR005794">
    <property type="entry name" value="Fmt"/>
</dbReference>
<dbReference type="InterPro" id="IPR041711">
    <property type="entry name" value="Met-tRNA-FMT_N"/>
</dbReference>
<evidence type="ECO:0000256" key="2">
    <source>
        <dbReference type="ARBA" id="ARBA00010699"/>
    </source>
</evidence>
<comment type="function">
    <text evidence="1 8">Attaches a formyl group to the free amino group of methionyl-tRNA(fMet). The formyl group appears to play a dual role in the initiator identity of N-formylmethionyl-tRNA by promoting its recognition by IF2 and preventing the misappropriation of this tRNA by the elongation apparatus.</text>
</comment>
<dbReference type="EMBL" id="QFOT01000107">
    <property type="protein sequence ID" value="PZP54817.1"/>
    <property type="molecule type" value="Genomic_DNA"/>
</dbReference>
<name>A0A2W5FM16_9BACT</name>
<dbReference type="PANTHER" id="PTHR11138">
    <property type="entry name" value="METHIONYL-TRNA FORMYLTRANSFERASE"/>
    <property type="match status" value="1"/>
</dbReference>
<evidence type="ECO:0000256" key="7">
    <source>
        <dbReference type="ARBA" id="ARBA00048558"/>
    </source>
</evidence>
<keyword evidence="5 8" id="KW-0808">Transferase</keyword>
<evidence type="ECO:0000256" key="6">
    <source>
        <dbReference type="ARBA" id="ARBA00022917"/>
    </source>
</evidence>
<dbReference type="PROSITE" id="PS00373">
    <property type="entry name" value="GART"/>
    <property type="match status" value="1"/>
</dbReference>
<proteinExistence type="inferred from homology"/>
<dbReference type="SUPFAM" id="SSF53328">
    <property type="entry name" value="Formyltransferase"/>
    <property type="match status" value="1"/>
</dbReference>
<dbReference type="CDD" id="cd08646">
    <property type="entry name" value="FMT_core_Met-tRNA-FMT_N"/>
    <property type="match status" value="1"/>
</dbReference>
<feature type="binding site" evidence="8">
    <location>
        <begin position="115"/>
        <end position="118"/>
    </location>
    <ligand>
        <name>(6S)-5,6,7,8-tetrahydrofolate</name>
        <dbReference type="ChEBI" id="CHEBI:57453"/>
    </ligand>
</feature>
<dbReference type="PANTHER" id="PTHR11138:SF5">
    <property type="entry name" value="METHIONYL-TRNA FORMYLTRANSFERASE, MITOCHONDRIAL"/>
    <property type="match status" value="1"/>
</dbReference>
<evidence type="ECO:0000259" key="9">
    <source>
        <dbReference type="Pfam" id="PF00551"/>
    </source>
</evidence>
<comment type="similarity">
    <text evidence="2 8">Belongs to the Fmt family.</text>
</comment>
<evidence type="ECO:0000259" key="10">
    <source>
        <dbReference type="Pfam" id="PF02911"/>
    </source>
</evidence>
<accession>A0A2W5FM16</accession>
<comment type="caution">
    <text evidence="11">The sequence shown here is derived from an EMBL/GenBank/DDBJ whole genome shotgun (WGS) entry which is preliminary data.</text>
</comment>
<dbReference type="EC" id="2.1.2.9" evidence="3 8"/>
<dbReference type="Pfam" id="PF02911">
    <property type="entry name" value="Formyl_trans_C"/>
    <property type="match status" value="1"/>
</dbReference>
<evidence type="ECO:0000256" key="8">
    <source>
        <dbReference type="HAMAP-Rule" id="MF_00182"/>
    </source>
</evidence>
<dbReference type="NCBIfam" id="TIGR00460">
    <property type="entry name" value="fmt"/>
    <property type="match status" value="1"/>
</dbReference>
<dbReference type="GO" id="GO:0005829">
    <property type="term" value="C:cytosol"/>
    <property type="evidence" value="ECO:0007669"/>
    <property type="project" value="TreeGrafter"/>
</dbReference>
<evidence type="ECO:0000313" key="11">
    <source>
        <dbReference type="EMBL" id="PZP54817.1"/>
    </source>
</evidence>
<dbReference type="Pfam" id="PF00551">
    <property type="entry name" value="Formyl_trans_N"/>
    <property type="match status" value="1"/>
</dbReference>
<dbReference type="InterPro" id="IPR036477">
    <property type="entry name" value="Formyl_transf_N_sf"/>
</dbReference>
<dbReference type="Proteomes" id="UP000249739">
    <property type="component" value="Unassembled WGS sequence"/>
</dbReference>
<keyword evidence="6 8" id="KW-0648">Protein biosynthesis</keyword>
<dbReference type="InterPro" id="IPR005793">
    <property type="entry name" value="Formyl_trans_C"/>
</dbReference>
<gene>
    <name evidence="8" type="primary">fmt</name>
    <name evidence="11" type="ORF">DI586_08720</name>
</gene>
<dbReference type="GO" id="GO:0004479">
    <property type="term" value="F:methionyl-tRNA formyltransferase activity"/>
    <property type="evidence" value="ECO:0007669"/>
    <property type="project" value="UniProtKB-UniRule"/>
</dbReference>
<dbReference type="InterPro" id="IPR037022">
    <property type="entry name" value="Formyl_trans_C_sf"/>
</dbReference>
<dbReference type="Gene3D" id="3.40.50.170">
    <property type="entry name" value="Formyl transferase, N-terminal domain"/>
    <property type="match status" value="1"/>
</dbReference>
<dbReference type="HAMAP" id="MF_00182">
    <property type="entry name" value="Formyl_trans"/>
    <property type="match status" value="1"/>
</dbReference>